<reference evidence="2" key="1">
    <citation type="journal article" date="2022" name="Nat. Commun.">
        <title>Chromosome evolution and the genetic basis of agronomically important traits in greater yam.</title>
        <authorList>
            <person name="Bredeson J.V."/>
            <person name="Lyons J.B."/>
            <person name="Oniyinde I.O."/>
            <person name="Okereke N.R."/>
            <person name="Kolade O."/>
            <person name="Nnabue I."/>
            <person name="Nwadili C.O."/>
            <person name="Hribova E."/>
            <person name="Parker M."/>
            <person name="Nwogha J."/>
            <person name="Shu S."/>
            <person name="Carlson J."/>
            <person name="Kariba R."/>
            <person name="Muthemba S."/>
            <person name="Knop K."/>
            <person name="Barton G.J."/>
            <person name="Sherwood A.V."/>
            <person name="Lopez-Montes A."/>
            <person name="Asiedu R."/>
            <person name="Jamnadass R."/>
            <person name="Muchugi A."/>
            <person name="Goodstein D."/>
            <person name="Egesi C.N."/>
            <person name="Featherston J."/>
            <person name="Asfaw A."/>
            <person name="Simpson G.G."/>
            <person name="Dolezel J."/>
            <person name="Hendre P.S."/>
            <person name="Van Deynze A."/>
            <person name="Kumar P.L."/>
            <person name="Obidiegwu J.E."/>
            <person name="Bhattacharjee R."/>
            <person name="Rokhsar D.S."/>
        </authorList>
    </citation>
    <scope>NUCLEOTIDE SEQUENCE [LARGE SCALE GENOMIC DNA]</scope>
    <source>
        <strain evidence="2">cv. TDa95/00328</strain>
    </source>
</reference>
<sequence length="147" mass="17219">MCNSEIESIDHLFFLCPVANQVWCHFIGLFQFPDAPRSMSHLWGQWRLTWPKDKRVFGDLVSKSIVWNVWLARNDCLFKDIFTTVNCIIMKTVRLIHFWLSSIADSPRERCEEDISMVRRSLDFLGPRVLDADLAPHIGDDHTLEEI</sequence>
<evidence type="ECO:0000313" key="1">
    <source>
        <dbReference type="EMBL" id="KAH7677249.1"/>
    </source>
</evidence>
<comment type="caution">
    <text evidence="1">The sequence shown here is derived from an EMBL/GenBank/DDBJ whole genome shotgun (WGS) entry which is preliminary data.</text>
</comment>
<evidence type="ECO:0000313" key="2">
    <source>
        <dbReference type="Proteomes" id="UP000827976"/>
    </source>
</evidence>
<dbReference type="EMBL" id="CM037017">
    <property type="protein sequence ID" value="KAH7677249.1"/>
    <property type="molecule type" value="Genomic_DNA"/>
</dbReference>
<protein>
    <submittedName>
        <fullName evidence="1">Uncharacterized protein</fullName>
    </submittedName>
</protein>
<keyword evidence="2" id="KW-1185">Reference proteome</keyword>
<proteinExistence type="predicted"/>
<name>A0ACB7VS53_DIOAL</name>
<dbReference type="Proteomes" id="UP000827976">
    <property type="component" value="Chromosome 7"/>
</dbReference>
<accession>A0ACB7VS53</accession>
<gene>
    <name evidence="1" type="ORF">IHE45_07G070600</name>
</gene>
<organism evidence="1 2">
    <name type="scientific">Dioscorea alata</name>
    <name type="common">Purple yam</name>
    <dbReference type="NCBI Taxonomy" id="55571"/>
    <lineage>
        <taxon>Eukaryota</taxon>
        <taxon>Viridiplantae</taxon>
        <taxon>Streptophyta</taxon>
        <taxon>Embryophyta</taxon>
        <taxon>Tracheophyta</taxon>
        <taxon>Spermatophyta</taxon>
        <taxon>Magnoliopsida</taxon>
        <taxon>Liliopsida</taxon>
        <taxon>Dioscoreales</taxon>
        <taxon>Dioscoreaceae</taxon>
        <taxon>Dioscorea</taxon>
    </lineage>
</organism>